<gene>
    <name evidence="3" type="ORF">FHS57_003088</name>
</gene>
<dbReference type="Pfam" id="PF04892">
    <property type="entry name" value="VanZ"/>
    <property type="match status" value="1"/>
</dbReference>
<accession>A0A7W5ZNX2</accession>
<feature type="transmembrane region" description="Helical" evidence="1">
    <location>
        <begin position="12"/>
        <end position="30"/>
    </location>
</feature>
<feature type="transmembrane region" description="Helical" evidence="1">
    <location>
        <begin position="94"/>
        <end position="112"/>
    </location>
</feature>
<dbReference type="Proteomes" id="UP000541352">
    <property type="component" value="Unassembled WGS sequence"/>
</dbReference>
<feature type="transmembrane region" description="Helical" evidence="1">
    <location>
        <begin position="42"/>
        <end position="58"/>
    </location>
</feature>
<dbReference type="PANTHER" id="PTHR28008">
    <property type="entry name" value="DOMAIN PROTEIN, PUTATIVE (AFU_ORTHOLOGUE AFUA_3G10980)-RELATED"/>
    <property type="match status" value="1"/>
</dbReference>
<comment type="caution">
    <text evidence="3">The sequence shown here is derived from an EMBL/GenBank/DDBJ whole genome shotgun (WGS) entry which is preliminary data.</text>
</comment>
<reference evidence="3 4" key="1">
    <citation type="submission" date="2020-08" db="EMBL/GenBank/DDBJ databases">
        <title>Genomic Encyclopedia of Type Strains, Phase IV (KMG-IV): sequencing the most valuable type-strain genomes for metagenomic binning, comparative biology and taxonomic classification.</title>
        <authorList>
            <person name="Goeker M."/>
        </authorList>
    </citation>
    <scope>NUCLEOTIDE SEQUENCE [LARGE SCALE GENOMIC DNA]</scope>
    <source>
        <strain evidence="3 4">DSM 17976</strain>
    </source>
</reference>
<dbReference type="AlphaFoldDB" id="A0A7W5ZNX2"/>
<dbReference type="RefSeq" id="WP_183975072.1">
    <property type="nucleotide sequence ID" value="NZ_JACIBY010000006.1"/>
</dbReference>
<feature type="domain" description="VanZ-like" evidence="2">
    <location>
        <begin position="33"/>
        <end position="109"/>
    </location>
</feature>
<evidence type="ECO:0000313" key="3">
    <source>
        <dbReference type="EMBL" id="MBB3839082.1"/>
    </source>
</evidence>
<protein>
    <recommendedName>
        <fullName evidence="2">VanZ-like domain-containing protein</fullName>
    </recommendedName>
</protein>
<proteinExistence type="predicted"/>
<keyword evidence="1" id="KW-1133">Transmembrane helix</keyword>
<organism evidence="3 4">
    <name type="scientific">Runella defluvii</name>
    <dbReference type="NCBI Taxonomy" id="370973"/>
    <lineage>
        <taxon>Bacteria</taxon>
        <taxon>Pseudomonadati</taxon>
        <taxon>Bacteroidota</taxon>
        <taxon>Cytophagia</taxon>
        <taxon>Cytophagales</taxon>
        <taxon>Spirosomataceae</taxon>
        <taxon>Runella</taxon>
    </lineage>
</organism>
<feature type="transmembrane region" description="Helical" evidence="1">
    <location>
        <begin position="64"/>
        <end position="82"/>
    </location>
</feature>
<name>A0A7W5ZNX2_9BACT</name>
<evidence type="ECO:0000256" key="1">
    <source>
        <dbReference type="SAM" id="Phobius"/>
    </source>
</evidence>
<dbReference type="InterPro" id="IPR006976">
    <property type="entry name" value="VanZ-like"/>
</dbReference>
<dbReference type="NCBIfam" id="NF037970">
    <property type="entry name" value="vanZ_1"/>
    <property type="match status" value="1"/>
</dbReference>
<keyword evidence="4" id="KW-1185">Reference proteome</keyword>
<dbReference type="PANTHER" id="PTHR28008:SF1">
    <property type="entry name" value="DOMAIN PROTEIN, PUTATIVE (AFU_ORTHOLOGUE AFUA_3G10980)-RELATED"/>
    <property type="match status" value="1"/>
</dbReference>
<keyword evidence="1" id="KW-0472">Membrane</keyword>
<evidence type="ECO:0000259" key="2">
    <source>
        <dbReference type="Pfam" id="PF04892"/>
    </source>
</evidence>
<keyword evidence="1" id="KW-0812">Transmembrane</keyword>
<dbReference type="EMBL" id="JACIBY010000006">
    <property type="protein sequence ID" value="MBB3839082.1"/>
    <property type="molecule type" value="Genomic_DNA"/>
</dbReference>
<evidence type="ECO:0000313" key="4">
    <source>
        <dbReference type="Proteomes" id="UP000541352"/>
    </source>
</evidence>
<sequence length="120" mass="13673">MIQAIRNILSKPHIAIVWTVVILGLCSIPRQEMPDGMGSDKLHHFGAFGILGALWYWAKPNPWWVIIGGSLYGLFIEVWQYIMPIGRTFDLYDALADAVGVIVAVPIAHWVWKYFKTYEV</sequence>